<evidence type="ECO:0000313" key="2">
    <source>
        <dbReference type="EMBL" id="CEP79148.1"/>
    </source>
</evidence>
<name>A0A0C7P0T3_DEFTU</name>
<keyword evidence="1" id="KW-1133">Transmembrane helix</keyword>
<organism evidence="2 3">
    <name type="scientific">Defluviitoga tunisiensis</name>
    <dbReference type="NCBI Taxonomy" id="1006576"/>
    <lineage>
        <taxon>Bacteria</taxon>
        <taxon>Thermotogati</taxon>
        <taxon>Thermotogota</taxon>
        <taxon>Thermotogae</taxon>
        <taxon>Petrotogales</taxon>
        <taxon>Petrotogaceae</taxon>
        <taxon>Defluviitoga</taxon>
    </lineage>
</organism>
<keyword evidence="1" id="KW-0472">Membrane</keyword>
<dbReference type="HOGENOM" id="CLU_1093500_0_0_0"/>
<dbReference type="RefSeq" id="WP_045088468.1">
    <property type="nucleotide sequence ID" value="NZ_LN824141.1"/>
</dbReference>
<dbReference type="STRING" id="1006576.DTL3_1866"/>
<evidence type="ECO:0000313" key="3">
    <source>
        <dbReference type="Proteomes" id="UP000032809"/>
    </source>
</evidence>
<evidence type="ECO:0000256" key="1">
    <source>
        <dbReference type="SAM" id="Phobius"/>
    </source>
</evidence>
<gene>
    <name evidence="2" type="ORF">DTL3_1866</name>
</gene>
<proteinExistence type="predicted"/>
<dbReference type="OrthoDB" id="48240at2"/>
<protein>
    <submittedName>
        <fullName evidence="2">Uncharacterized protein</fullName>
    </submittedName>
</protein>
<dbReference type="Proteomes" id="UP000032809">
    <property type="component" value="Chromosome I"/>
</dbReference>
<keyword evidence="3" id="KW-1185">Reference proteome</keyword>
<sequence length="249" mass="28723">MKKKSSGFSLILILVFVLPLITFILTVYTIYLKNEMNLLDLQIKDLGSDYLSSQILEPEYSYENELILPEIQVGKTKAKVNYNIQNLNYQLLLDNSATLLKSSNVGAVKIFDSEKKAFEEALYALENGINYFIFKNQNKYYLYREDYDINANDEQYLYTIQIYLFYSPALAIFPTMALREAGIPAVVYNGKLSPSNADYWSIVVGLFETAKESDEYMKNMDEQKVFELTGLGIKDRFRKGIYFTGVENE</sequence>
<accession>A0A0C7P0T3</accession>
<feature type="transmembrane region" description="Helical" evidence="1">
    <location>
        <begin position="7"/>
        <end position="31"/>
    </location>
</feature>
<dbReference type="AlphaFoldDB" id="A0A0C7P0T3"/>
<dbReference type="EMBL" id="LN824141">
    <property type="protein sequence ID" value="CEP79148.1"/>
    <property type="molecule type" value="Genomic_DNA"/>
</dbReference>
<keyword evidence="1" id="KW-0812">Transmembrane</keyword>
<dbReference type="KEGG" id="dtn:DTL3_1866"/>
<reference evidence="3" key="1">
    <citation type="submission" date="2014-11" db="EMBL/GenBank/DDBJ databases">
        <authorList>
            <person name="Wibberg D."/>
        </authorList>
    </citation>
    <scope>NUCLEOTIDE SEQUENCE [LARGE SCALE GENOMIC DNA]</scope>
    <source>
        <strain evidence="3">L3</strain>
    </source>
</reference>